<dbReference type="AlphaFoldDB" id="A0A077X263"/>
<dbReference type="GO" id="GO:0006401">
    <property type="term" value="P:RNA catabolic process"/>
    <property type="evidence" value="ECO:0007669"/>
    <property type="project" value="TreeGrafter"/>
</dbReference>
<evidence type="ECO:0000256" key="1">
    <source>
        <dbReference type="ARBA" id="ARBA00004123"/>
    </source>
</evidence>
<sequence>MSLTFNRSLVAFSRTNNDDVERLIPIQLACPRTGKPTLYLRDAERGVLYELQKVVGPGRKACWLIDNQLHKDGSIQFISPIDPLFIALPILHRAREQSQGKFRTIDDIFGSEQDMQHQKLLDLANFEAQLAHICDTRDVTPELRAYRLDDDKVLVWLVKKMERLLPAIPSLVTDDIKEDQKQDVYRQEAVYLLAKYISESQLKALLQHLGIEEIKEETTDIASYFVDNTASYFKASPSMPKAQENENTPKKPETPRSLAKVNTRGMKPLTSFFKKK</sequence>
<reference evidence="9" key="1">
    <citation type="journal article" date="2014" name="Genome Announc.">
        <title>De novo whole-genome sequence and genome annotation of Lichtheimia ramosa.</title>
        <authorList>
            <person name="Linde J."/>
            <person name="Schwartze V."/>
            <person name="Binder U."/>
            <person name="Lass-Florl C."/>
            <person name="Voigt K."/>
            <person name="Horn F."/>
        </authorList>
    </citation>
    <scope>NUCLEOTIDE SEQUENCE</scope>
    <source>
        <strain evidence="9">JMRC FSU:6197</strain>
    </source>
</reference>
<dbReference type="OrthoDB" id="29098at2759"/>
<dbReference type="GO" id="GO:0005654">
    <property type="term" value="C:nucleoplasm"/>
    <property type="evidence" value="ECO:0007669"/>
    <property type="project" value="TreeGrafter"/>
</dbReference>
<protein>
    <recommendedName>
        <fullName evidence="2">Ribonuclease H2 subunit B</fullName>
    </recommendedName>
    <alternativeName>
        <fullName evidence="5">Ribonuclease HI subunit B</fullName>
    </alternativeName>
</protein>
<organism evidence="9">
    <name type="scientific">Lichtheimia ramosa</name>
    <dbReference type="NCBI Taxonomy" id="688394"/>
    <lineage>
        <taxon>Eukaryota</taxon>
        <taxon>Fungi</taxon>
        <taxon>Fungi incertae sedis</taxon>
        <taxon>Mucoromycota</taxon>
        <taxon>Mucoromycotina</taxon>
        <taxon>Mucoromycetes</taxon>
        <taxon>Mucorales</taxon>
        <taxon>Lichtheimiaceae</taxon>
        <taxon>Lichtheimia</taxon>
    </lineage>
</organism>
<accession>A0A077X263</accession>
<evidence type="ECO:0000256" key="2">
    <source>
        <dbReference type="ARBA" id="ARBA00019062"/>
    </source>
</evidence>
<dbReference type="PANTHER" id="PTHR13383">
    <property type="entry name" value="RIBONUCLEASE H2 SUBUNIT B"/>
    <property type="match status" value="1"/>
</dbReference>
<name>A0A077X263_9FUNG</name>
<dbReference type="Gene3D" id="1.10.20.120">
    <property type="match status" value="1"/>
</dbReference>
<evidence type="ECO:0000256" key="3">
    <source>
        <dbReference type="ARBA" id="ARBA00023242"/>
    </source>
</evidence>
<dbReference type="CDD" id="cd09270">
    <property type="entry name" value="RNase_H2-B"/>
    <property type="match status" value="1"/>
</dbReference>
<evidence type="ECO:0000256" key="5">
    <source>
        <dbReference type="ARBA" id="ARBA00033464"/>
    </source>
</evidence>
<evidence type="ECO:0000313" key="9">
    <source>
        <dbReference type="EMBL" id="CDS13117.1"/>
    </source>
</evidence>
<dbReference type="EMBL" id="LK023368">
    <property type="protein sequence ID" value="CDS13117.1"/>
    <property type="molecule type" value="Genomic_DNA"/>
</dbReference>
<evidence type="ECO:0000259" key="7">
    <source>
        <dbReference type="Pfam" id="PF09468"/>
    </source>
</evidence>
<comment type="function">
    <text evidence="4">Non catalytic subunit of RNase H2, an endonuclease that specifically degrades the RNA of RNA:DNA hybrids. Participates in DNA replication, possibly by mediating the removal of lagging-strand Okazaki fragment RNA primers during DNA replication. Mediates the excision of single ribonucleotides from DNA:RNA duplexes.</text>
</comment>
<evidence type="ECO:0000256" key="4">
    <source>
        <dbReference type="ARBA" id="ARBA00024778"/>
    </source>
</evidence>
<dbReference type="Pfam" id="PF17745">
    <property type="entry name" value="Ydr279_N"/>
    <property type="match status" value="1"/>
</dbReference>
<evidence type="ECO:0000256" key="6">
    <source>
        <dbReference type="SAM" id="MobiDB-lite"/>
    </source>
</evidence>
<dbReference type="PANTHER" id="PTHR13383:SF11">
    <property type="entry name" value="RIBONUCLEASE H2 SUBUNIT B"/>
    <property type="match status" value="1"/>
</dbReference>
<dbReference type="Pfam" id="PF09468">
    <property type="entry name" value="RNase_H2-Ydr279"/>
    <property type="match status" value="1"/>
</dbReference>
<feature type="domain" description="Rnh202 triple barrel" evidence="8">
    <location>
        <begin position="26"/>
        <end position="82"/>
    </location>
</feature>
<dbReference type="Gene3D" id="2.20.25.530">
    <property type="match status" value="1"/>
</dbReference>
<proteinExistence type="predicted"/>
<dbReference type="GO" id="GO:0032299">
    <property type="term" value="C:ribonuclease H2 complex"/>
    <property type="evidence" value="ECO:0007669"/>
    <property type="project" value="InterPro"/>
</dbReference>
<keyword evidence="3" id="KW-0539">Nucleus</keyword>
<comment type="subcellular location">
    <subcellularLocation>
        <location evidence="1">Nucleus</location>
    </subcellularLocation>
</comment>
<dbReference type="InterPro" id="IPR041195">
    <property type="entry name" value="Rnh202_N"/>
</dbReference>
<feature type="domain" description="Ribonuclease H2 subunit B wHTH" evidence="7">
    <location>
        <begin position="85"/>
        <end position="242"/>
    </location>
</feature>
<dbReference type="InterPro" id="IPR019024">
    <property type="entry name" value="RNase_H2_suB_wHTH"/>
</dbReference>
<gene>
    <name evidence="9" type="ORF">LRAMOSA05300</name>
</gene>
<dbReference type="InterPro" id="IPR040456">
    <property type="entry name" value="RNase_H2_suB"/>
</dbReference>
<feature type="region of interest" description="Disordered" evidence="6">
    <location>
        <begin position="236"/>
        <end position="276"/>
    </location>
</feature>
<evidence type="ECO:0000259" key="8">
    <source>
        <dbReference type="Pfam" id="PF17745"/>
    </source>
</evidence>
<feature type="compositionally biased region" description="Basic and acidic residues" evidence="6">
    <location>
        <begin position="243"/>
        <end position="254"/>
    </location>
</feature>